<dbReference type="AlphaFoldDB" id="A0A319EN00"/>
<keyword evidence="3" id="KW-1185">Reference proteome</keyword>
<evidence type="ECO:0000256" key="1">
    <source>
        <dbReference type="SAM" id="Phobius"/>
    </source>
</evidence>
<protein>
    <recommendedName>
        <fullName evidence="4">NAD dependent epimerase/dehydratase</fullName>
    </recommendedName>
</protein>
<keyword evidence="1" id="KW-1133">Transmembrane helix</keyword>
<dbReference type="OrthoDB" id="408152at2759"/>
<evidence type="ECO:0000313" key="2">
    <source>
        <dbReference type="EMBL" id="PYI11622.1"/>
    </source>
</evidence>
<feature type="transmembrane region" description="Helical" evidence="1">
    <location>
        <begin position="239"/>
        <end position="263"/>
    </location>
</feature>
<evidence type="ECO:0000313" key="3">
    <source>
        <dbReference type="Proteomes" id="UP000248423"/>
    </source>
</evidence>
<dbReference type="STRING" id="1448318.A0A319EN00"/>
<dbReference type="SUPFAM" id="SSF52540">
    <property type="entry name" value="P-loop containing nucleoside triphosphate hydrolases"/>
    <property type="match status" value="1"/>
</dbReference>
<sequence>MSRLIDQIPPPSQPPTMEVLLLGMPRTGTISIRLAFEILSYTPFHGRIMDSLPHLYPLWTEALEARYLHTSAIYTRPDYDKLFSGFNVSCNIPGTLVAEYLIKAYPEAKVILSTRDVDKWLGSMQNSVDRAVKWRSFDWVAGWDTKVINPWWKYHTFTHSLRPLIAPHGERQAYLDHYARIKALVPSDRLLEFNPADGWEPLCEFLGKPVPECPFPRVNNTQEFLEGRRRRWWRGVAGMVLKVVFPVVVGVLGVGMGVGWYSWGRRGFF</sequence>
<dbReference type="InterPro" id="IPR040632">
    <property type="entry name" value="Sulfotransfer_4"/>
</dbReference>
<gene>
    <name evidence="2" type="ORF">BO78DRAFT_443746</name>
</gene>
<evidence type="ECO:0008006" key="4">
    <source>
        <dbReference type="Google" id="ProtNLM"/>
    </source>
</evidence>
<dbReference type="EMBL" id="KZ826317">
    <property type="protein sequence ID" value="PYI11622.1"/>
    <property type="molecule type" value="Genomic_DNA"/>
</dbReference>
<dbReference type="InterPro" id="IPR027417">
    <property type="entry name" value="P-loop_NTPase"/>
</dbReference>
<proteinExistence type="predicted"/>
<dbReference type="Gene3D" id="3.40.50.300">
    <property type="entry name" value="P-loop containing nucleotide triphosphate hydrolases"/>
    <property type="match status" value="1"/>
</dbReference>
<name>A0A319EN00_ASPSB</name>
<organism evidence="2 3">
    <name type="scientific">Aspergillus sclerotiicarbonarius (strain CBS 121057 / IBT 28362)</name>
    <dbReference type="NCBI Taxonomy" id="1448318"/>
    <lineage>
        <taxon>Eukaryota</taxon>
        <taxon>Fungi</taxon>
        <taxon>Dikarya</taxon>
        <taxon>Ascomycota</taxon>
        <taxon>Pezizomycotina</taxon>
        <taxon>Eurotiomycetes</taxon>
        <taxon>Eurotiomycetidae</taxon>
        <taxon>Eurotiales</taxon>
        <taxon>Aspergillaceae</taxon>
        <taxon>Aspergillus</taxon>
        <taxon>Aspergillus subgen. Circumdati</taxon>
    </lineage>
</organism>
<dbReference type="VEuPathDB" id="FungiDB:BO78DRAFT_443746"/>
<dbReference type="PANTHER" id="PTHR36978:SF4">
    <property type="entry name" value="P-LOOP CONTAINING NUCLEOSIDE TRIPHOSPHATE HYDROLASE PROTEIN"/>
    <property type="match status" value="1"/>
</dbReference>
<accession>A0A319EN00</accession>
<dbReference type="PANTHER" id="PTHR36978">
    <property type="entry name" value="P-LOOP CONTAINING NUCLEOTIDE TRIPHOSPHATE HYDROLASE"/>
    <property type="match status" value="1"/>
</dbReference>
<dbReference type="Proteomes" id="UP000248423">
    <property type="component" value="Unassembled WGS sequence"/>
</dbReference>
<dbReference type="Pfam" id="PF17784">
    <property type="entry name" value="Sulfotransfer_4"/>
    <property type="match status" value="1"/>
</dbReference>
<keyword evidence="1" id="KW-0812">Transmembrane</keyword>
<reference evidence="2 3" key="1">
    <citation type="submission" date="2018-02" db="EMBL/GenBank/DDBJ databases">
        <title>The genomes of Aspergillus section Nigri reveals drivers in fungal speciation.</title>
        <authorList>
            <consortium name="DOE Joint Genome Institute"/>
            <person name="Vesth T.C."/>
            <person name="Nybo J."/>
            <person name="Theobald S."/>
            <person name="Brandl J."/>
            <person name="Frisvad J.C."/>
            <person name="Nielsen K.F."/>
            <person name="Lyhne E.K."/>
            <person name="Kogle M.E."/>
            <person name="Kuo A."/>
            <person name="Riley R."/>
            <person name="Clum A."/>
            <person name="Nolan M."/>
            <person name="Lipzen A."/>
            <person name="Salamov A."/>
            <person name="Henrissat B."/>
            <person name="Wiebenga A."/>
            <person name="De vries R.P."/>
            <person name="Grigoriev I.V."/>
            <person name="Mortensen U.H."/>
            <person name="Andersen M.R."/>
            <person name="Baker S.E."/>
        </authorList>
    </citation>
    <scope>NUCLEOTIDE SEQUENCE [LARGE SCALE GENOMIC DNA]</scope>
    <source>
        <strain evidence="2 3">CBS 121057</strain>
    </source>
</reference>
<keyword evidence="1" id="KW-0472">Membrane</keyword>